<dbReference type="AlphaFoldDB" id="A0A3M9NFT2"/>
<sequence length="1118" mass="119032">MRIIFILLIAGLLNTLTAQVTNAQSPVINSLVKKSYNGSDVSCYGIKDAQVTVNASGGTGILKYSVNDGAYQESNVFSNLENGHYFFKVKDANGKIARRMDIDVSTPNPLRITSLYNTGGTYGGSTSCFGSADGSFGISVDGGTGTVLASKDNGVTYQSAYYFDKLTAGPYAVKIKDVNGCMATGNYTVKGPDPITATFNQTDFSCSASRGTVVITPSGGAGSYYYNVDDGATTWSTKLQNLSEGTHNVKVSDYRGCNAVVPVTLSKNYTGTISGTSAICTGSTTTFNIAISGSVSNSFSAVYQDNSGNNFTANGLISGNNTVITQPVIVNNQSYSLVSVTSQTGCLGVVSGLATVRATNPGTWLGNNSNWNDGSNWSCGAIPTLSTNVTIPLTKNNPVVPSGIAGVKDLTINQGATLTIIGTLQIAGYIGNKGEFDVTNGTLEFDGGSTSAKGPTAQTISGSWFVNKTINNLKISNTKGLSLFSTANDTLNITGILSFGKSNCTFNTNNNLTLKSTAKATAGVADITANGTLKGNSINGDVTVERYVNIGDLPGQHNKTWVMVSTPTKGKSIYQTWMENGDKNVSGFGTQITGKGIDFDASSVAPAIKYFSDATNNWVAVTNTNDPVYNPLGYMLFVRGDRRTVYPNVSNTTLRTTGSLITGSTNVIAVKAGKFQSIGNPYASAVDIRKISATGINPDIIVWDPTLTVGNPYGVGAYQTLYKDGSNYRNLLASPTFGPAGTINNNIESGVAFFVQSYNTNGQVYFTESAKVSTVGKGIAMREQTNADDVAGLSVRLFVVTGNGSSYVADGVLQQFSSQFSNEIDGMDTRKIYNSAENLAIISNNQKLVIERRKELSATDTINYQITNVTNQKYRLVFTASGIENSAVNGFVLDSYTKIETPLNPDGDTQLDFIVSSDAASKAANRFKVIFRALQTTPVTIASVKANAQNDKVSVDWNVENQSNMKQYEVERSADGKNFSIVAQIAANNNSSSSYNWLDENAGQGNNYYRIRSVDVNGKIEYSSIVKAQISNVSVAVKIYPNPAVDAKVNIRFENQPGGVYYARLLNSIGQVITSKKIVRTAGNSIETIEWNKNAARGIYNLQITMPDGTMNVSRIQY</sequence>
<dbReference type="RefSeq" id="WP_123120558.1">
    <property type="nucleotide sequence ID" value="NZ_RJJR01000007.1"/>
</dbReference>
<reference evidence="2 3" key="1">
    <citation type="submission" date="2018-11" db="EMBL/GenBank/DDBJ databases">
        <title>Draft genome sequence of Ferruginibacter sp. BO-59.</title>
        <authorList>
            <person name="Im W.T."/>
        </authorList>
    </citation>
    <scope>NUCLEOTIDE SEQUENCE [LARGE SCALE GENOMIC DNA]</scope>
    <source>
        <strain evidence="2 3">BO-59</strain>
    </source>
</reference>
<accession>A0A3M9NFT2</accession>
<dbReference type="NCBIfam" id="TIGR04183">
    <property type="entry name" value="Por_Secre_tail"/>
    <property type="match status" value="1"/>
</dbReference>
<dbReference type="Pfam" id="PF13573">
    <property type="entry name" value="SprB"/>
    <property type="match status" value="2"/>
</dbReference>
<dbReference type="EMBL" id="RJJR01000007">
    <property type="protein sequence ID" value="RNI36640.1"/>
    <property type="molecule type" value="Genomic_DNA"/>
</dbReference>
<evidence type="ECO:0000313" key="3">
    <source>
        <dbReference type="Proteomes" id="UP000267223"/>
    </source>
</evidence>
<dbReference type="Gene3D" id="2.60.40.10">
    <property type="entry name" value="Immunoglobulins"/>
    <property type="match status" value="1"/>
</dbReference>
<dbReference type="InterPro" id="IPR025667">
    <property type="entry name" value="SprB_repeat"/>
</dbReference>
<keyword evidence="1" id="KW-0732">Signal</keyword>
<dbReference type="Proteomes" id="UP000267223">
    <property type="component" value="Unassembled WGS sequence"/>
</dbReference>
<name>A0A3M9NFT2_9BACT</name>
<proteinExistence type="predicted"/>
<dbReference type="InterPro" id="IPR026444">
    <property type="entry name" value="Secre_tail"/>
</dbReference>
<gene>
    <name evidence="2" type="ORF">EFY79_09945</name>
</gene>
<feature type="chain" id="PRO_5018207398" evidence="1">
    <location>
        <begin position="24"/>
        <end position="1118"/>
    </location>
</feature>
<evidence type="ECO:0000256" key="1">
    <source>
        <dbReference type="SAM" id="SignalP"/>
    </source>
</evidence>
<protein>
    <submittedName>
        <fullName evidence="2">T9SS C-terminal target domain-containing protein</fullName>
    </submittedName>
</protein>
<keyword evidence="3" id="KW-1185">Reference proteome</keyword>
<dbReference type="InterPro" id="IPR013783">
    <property type="entry name" value="Ig-like_fold"/>
</dbReference>
<evidence type="ECO:0000313" key="2">
    <source>
        <dbReference type="EMBL" id="RNI36640.1"/>
    </source>
</evidence>
<comment type="caution">
    <text evidence="2">The sequence shown here is derived from an EMBL/GenBank/DDBJ whole genome shotgun (WGS) entry which is preliminary data.</text>
</comment>
<feature type="signal peptide" evidence="1">
    <location>
        <begin position="1"/>
        <end position="23"/>
    </location>
</feature>
<organism evidence="2 3">
    <name type="scientific">Hanamia caeni</name>
    <dbReference type="NCBI Taxonomy" id="2294116"/>
    <lineage>
        <taxon>Bacteria</taxon>
        <taxon>Pseudomonadati</taxon>
        <taxon>Bacteroidota</taxon>
        <taxon>Chitinophagia</taxon>
        <taxon>Chitinophagales</taxon>
        <taxon>Chitinophagaceae</taxon>
        <taxon>Hanamia</taxon>
    </lineage>
</organism>
<dbReference type="OrthoDB" id="7794186at2"/>